<comment type="caution">
    <text evidence="2">The sequence shown here is derived from an EMBL/GenBank/DDBJ whole genome shotgun (WGS) entry which is preliminary data.</text>
</comment>
<dbReference type="InterPro" id="IPR001845">
    <property type="entry name" value="HTH_ArsR_DNA-bd_dom"/>
</dbReference>
<feature type="domain" description="HTH arsR-type" evidence="1">
    <location>
        <begin position="21"/>
        <end position="99"/>
    </location>
</feature>
<evidence type="ECO:0000313" key="2">
    <source>
        <dbReference type="EMBL" id="GIG92491.1"/>
    </source>
</evidence>
<proteinExistence type="predicted"/>
<dbReference type="InterPro" id="IPR036388">
    <property type="entry name" value="WH-like_DNA-bd_sf"/>
</dbReference>
<dbReference type="Pfam" id="PF12840">
    <property type="entry name" value="HTH_20"/>
    <property type="match status" value="1"/>
</dbReference>
<reference evidence="2 3" key="1">
    <citation type="submission" date="2021-01" db="EMBL/GenBank/DDBJ databases">
        <title>Whole genome shotgun sequence of Plantactinospora endophytica NBRC 110450.</title>
        <authorList>
            <person name="Komaki H."/>
            <person name="Tamura T."/>
        </authorList>
    </citation>
    <scope>NUCLEOTIDE SEQUENCE [LARGE SCALE GENOMIC DNA]</scope>
    <source>
        <strain evidence="2 3">NBRC 110450</strain>
    </source>
</reference>
<accession>A0ABQ4EE10</accession>
<dbReference type="Proteomes" id="UP000646749">
    <property type="component" value="Unassembled WGS sequence"/>
</dbReference>
<dbReference type="InterPro" id="IPR036390">
    <property type="entry name" value="WH_DNA-bd_sf"/>
</dbReference>
<dbReference type="InterPro" id="IPR011991">
    <property type="entry name" value="ArsR-like_HTH"/>
</dbReference>
<evidence type="ECO:0000259" key="1">
    <source>
        <dbReference type="SMART" id="SM00418"/>
    </source>
</evidence>
<evidence type="ECO:0000313" key="3">
    <source>
        <dbReference type="Proteomes" id="UP000646749"/>
    </source>
</evidence>
<organism evidence="2 3">
    <name type="scientific">Plantactinospora endophytica</name>
    <dbReference type="NCBI Taxonomy" id="673535"/>
    <lineage>
        <taxon>Bacteria</taxon>
        <taxon>Bacillati</taxon>
        <taxon>Actinomycetota</taxon>
        <taxon>Actinomycetes</taxon>
        <taxon>Micromonosporales</taxon>
        <taxon>Micromonosporaceae</taxon>
        <taxon>Plantactinospora</taxon>
    </lineage>
</organism>
<dbReference type="SMART" id="SM00418">
    <property type="entry name" value="HTH_ARSR"/>
    <property type="match status" value="1"/>
</dbReference>
<protein>
    <submittedName>
        <fullName evidence="2">Transcriptional regulator</fullName>
    </submittedName>
</protein>
<dbReference type="CDD" id="cd00090">
    <property type="entry name" value="HTH_ARSR"/>
    <property type="match status" value="1"/>
</dbReference>
<dbReference type="SUPFAM" id="SSF46785">
    <property type="entry name" value="Winged helix' DNA-binding domain"/>
    <property type="match status" value="1"/>
</dbReference>
<dbReference type="RefSeq" id="WP_203870823.1">
    <property type="nucleotide sequence ID" value="NZ_BONW01000044.1"/>
</dbReference>
<dbReference type="Gene3D" id="1.10.10.10">
    <property type="entry name" value="Winged helix-like DNA-binding domain superfamily/Winged helix DNA-binding domain"/>
    <property type="match status" value="1"/>
</dbReference>
<keyword evidence="3" id="KW-1185">Reference proteome</keyword>
<dbReference type="EMBL" id="BONW01000044">
    <property type="protein sequence ID" value="GIG92491.1"/>
    <property type="molecule type" value="Genomic_DNA"/>
</dbReference>
<name>A0ABQ4EE10_9ACTN</name>
<sequence length="220" mass="24413">MDSERSNQSEPPPSVVALDSAQIRVLAHPLRARLLIALRSDGPATATRLAQALGTNTGATSYHLRQLADAGLVVEEPDLGAGRQRWWRAAHQFSSWRSTDFADDPDALAAADWLYRHAIRLHADLTERWVTEQHTYPAEWRDAANFSDVLLRLDPPQLRQLNDELHAVIDRYRHAVPAVDGMDLPEPGDGTEQVLLYLHSFPVRGPIPLAGGVEENGERG</sequence>
<gene>
    <name evidence="2" type="ORF">Pen02_74270</name>
</gene>